<name>A0A1B1YCQ3_THEST</name>
<dbReference type="PANTHER" id="PTHR40032:SF1">
    <property type="entry name" value="EXPORTED PROTEIN"/>
    <property type="match status" value="1"/>
</dbReference>
<accession>A0A1B1YCQ3</accession>
<protein>
    <submittedName>
        <fullName evidence="2">Amidase domain-containing protein</fullName>
    </submittedName>
</protein>
<dbReference type="AlphaFoldDB" id="A0A1B1YCQ3"/>
<dbReference type="RefSeq" id="WP_015358860.1">
    <property type="nucleotide sequence ID" value="NZ_CP014672.1"/>
</dbReference>
<dbReference type="Pfam" id="PF12671">
    <property type="entry name" value="Amidase_6"/>
    <property type="match status" value="1"/>
</dbReference>
<sequence>MFIFIRLKRIVLFLPLLAMIISVLLLAQDYNDYSSLLWDETVPVSGDLSEKFSEYVKEIIQIRDKAMLENDIEAIRPLYNLNTRLGTYAFEHEQKKIKYLHNWAEKQGVNFTGIDTFMKIRWVKEQGNKVTANFSAITEYTYEYVNMPDTPNKFRIATYHIMDFAKEGDNWLITREWYTDPFADSLNADTLKAEDNKAFILSQGPRDFSNLNKRRIKAVEYADLYCGASDNEEYYFRYNTEYKNYNSLGGDCANFASQVLYEGGFKKNAAWNYDKDGSRAWVNAQGFKDYLLYSGRGSLIIHGTYDKVLKLSYKLLPGDIIAYEKKGKVVHISVVTGADSRGYTLVNCHNTDRFKVPWDLGWSDEGIKFWLIRVNY</sequence>
<organism evidence="2 3">
    <name type="scientific">Thermoclostridium stercorarium subsp. thermolacticum DSM 2910</name>
    <dbReference type="NCBI Taxonomy" id="1121336"/>
    <lineage>
        <taxon>Bacteria</taxon>
        <taxon>Bacillati</taxon>
        <taxon>Bacillota</taxon>
        <taxon>Clostridia</taxon>
        <taxon>Eubacteriales</taxon>
        <taxon>Oscillospiraceae</taxon>
        <taxon>Thermoclostridium</taxon>
    </lineage>
</organism>
<gene>
    <name evidence="2" type="ORF">CSTERTH_05575</name>
</gene>
<reference evidence="2 3" key="1">
    <citation type="submission" date="2016-02" db="EMBL/GenBank/DDBJ databases">
        <title>Comparison of Clostridium stercorarium subspecies using comparative genomics and transcriptomics.</title>
        <authorList>
            <person name="Schellenberg J."/>
            <person name="Thallinger G."/>
            <person name="Levin D.B."/>
            <person name="Zhang X."/>
            <person name="Alvare G."/>
            <person name="Fristensky B."/>
            <person name="Sparling R."/>
        </authorList>
    </citation>
    <scope>NUCLEOTIDE SEQUENCE [LARGE SCALE GENOMIC DNA]</scope>
    <source>
        <strain evidence="2 3">DSM 2910</strain>
    </source>
</reference>
<evidence type="ECO:0000313" key="3">
    <source>
        <dbReference type="Proteomes" id="UP000092971"/>
    </source>
</evidence>
<evidence type="ECO:0000259" key="1">
    <source>
        <dbReference type="Pfam" id="PF12671"/>
    </source>
</evidence>
<dbReference type="OrthoDB" id="2194542at2"/>
<dbReference type="Proteomes" id="UP000092971">
    <property type="component" value="Chromosome"/>
</dbReference>
<feature type="domain" description="Putative amidase" evidence="1">
    <location>
        <begin position="213"/>
        <end position="372"/>
    </location>
</feature>
<dbReference type="EMBL" id="CP014672">
    <property type="protein sequence ID" value="ANW98543.1"/>
    <property type="molecule type" value="Genomic_DNA"/>
</dbReference>
<dbReference type="InterPro" id="IPR024301">
    <property type="entry name" value="Amidase_6"/>
</dbReference>
<evidence type="ECO:0000313" key="2">
    <source>
        <dbReference type="EMBL" id="ANW98543.1"/>
    </source>
</evidence>
<proteinExistence type="predicted"/>
<dbReference type="PANTHER" id="PTHR40032">
    <property type="entry name" value="EXPORTED PROTEIN-RELATED"/>
    <property type="match status" value="1"/>
</dbReference>